<dbReference type="Pfam" id="PF00226">
    <property type="entry name" value="DnaJ"/>
    <property type="match status" value="1"/>
</dbReference>
<organism evidence="6 7">
    <name type="scientific">Eremothecium sinecaudum</name>
    <dbReference type="NCBI Taxonomy" id="45286"/>
    <lineage>
        <taxon>Eukaryota</taxon>
        <taxon>Fungi</taxon>
        <taxon>Dikarya</taxon>
        <taxon>Ascomycota</taxon>
        <taxon>Saccharomycotina</taxon>
        <taxon>Saccharomycetes</taxon>
        <taxon>Saccharomycetales</taxon>
        <taxon>Saccharomycetaceae</taxon>
        <taxon>Eremothecium</taxon>
    </lineage>
</organism>
<evidence type="ECO:0000256" key="1">
    <source>
        <dbReference type="ARBA" id="ARBA00022723"/>
    </source>
</evidence>
<dbReference type="InterPro" id="IPR051964">
    <property type="entry name" value="Chaperone_stress_response"/>
</dbReference>
<feature type="compositionally biased region" description="Acidic residues" evidence="4">
    <location>
        <begin position="424"/>
        <end position="436"/>
    </location>
</feature>
<dbReference type="InterPro" id="IPR013087">
    <property type="entry name" value="Znf_C2H2_type"/>
</dbReference>
<dbReference type="GeneID" id="28721746"/>
<dbReference type="InterPro" id="IPR036236">
    <property type="entry name" value="Znf_C2H2_sf"/>
</dbReference>
<evidence type="ECO:0000313" key="7">
    <source>
        <dbReference type="Proteomes" id="UP000243052"/>
    </source>
</evidence>
<feature type="compositionally biased region" description="Basic residues" evidence="4">
    <location>
        <begin position="587"/>
        <end position="601"/>
    </location>
</feature>
<dbReference type="SMART" id="SM00355">
    <property type="entry name" value="ZnF_C2H2"/>
    <property type="match status" value="2"/>
</dbReference>
<keyword evidence="3" id="KW-0862">Zinc</keyword>
<dbReference type="SUPFAM" id="SSF57667">
    <property type="entry name" value="beta-beta-alpha zinc fingers"/>
    <property type="match status" value="1"/>
</dbReference>
<dbReference type="STRING" id="45286.A0A109UXR8"/>
<keyword evidence="1" id="KW-0479">Metal-binding</keyword>
<accession>A0A109UXR8</accession>
<feature type="compositionally biased region" description="Polar residues" evidence="4">
    <location>
        <begin position="543"/>
        <end position="555"/>
    </location>
</feature>
<dbReference type="Gene3D" id="1.10.287.110">
    <property type="entry name" value="DnaJ domain"/>
    <property type="match status" value="1"/>
</dbReference>
<name>A0A109UXR8_9SACH</name>
<feature type="region of interest" description="Disordered" evidence="4">
    <location>
        <begin position="489"/>
        <end position="560"/>
    </location>
</feature>
<proteinExistence type="predicted"/>
<dbReference type="Pfam" id="PF12171">
    <property type="entry name" value="zf-C2H2_jaz"/>
    <property type="match status" value="1"/>
</dbReference>
<dbReference type="PANTHER" id="PTHR44029:SF1">
    <property type="entry name" value="DNAJ HOMOLOG SUBFAMILY C MEMBER 21"/>
    <property type="match status" value="1"/>
</dbReference>
<feature type="region of interest" description="Disordered" evidence="4">
    <location>
        <begin position="578"/>
        <end position="601"/>
    </location>
</feature>
<dbReference type="PROSITE" id="PS00028">
    <property type="entry name" value="ZINC_FINGER_C2H2_1"/>
    <property type="match status" value="2"/>
</dbReference>
<evidence type="ECO:0000256" key="4">
    <source>
        <dbReference type="SAM" id="MobiDB-lite"/>
    </source>
</evidence>
<evidence type="ECO:0000256" key="2">
    <source>
        <dbReference type="ARBA" id="ARBA00022771"/>
    </source>
</evidence>
<dbReference type="GO" id="GO:0008270">
    <property type="term" value="F:zinc ion binding"/>
    <property type="evidence" value="ECO:0007669"/>
    <property type="project" value="UniProtKB-KW"/>
</dbReference>
<dbReference type="Pfam" id="PF21884">
    <property type="entry name" value="ZUO1-like_ZHD"/>
    <property type="match status" value="1"/>
</dbReference>
<dbReference type="PANTHER" id="PTHR44029">
    <property type="entry name" value="DNAJ HOMOLOG SUBFAMILY C MEMBER 21"/>
    <property type="match status" value="1"/>
</dbReference>
<dbReference type="InterPro" id="IPR018253">
    <property type="entry name" value="DnaJ_domain_CS"/>
</dbReference>
<dbReference type="EMBL" id="CP014242">
    <property type="protein sequence ID" value="AMD19445.1"/>
    <property type="molecule type" value="Genomic_DNA"/>
</dbReference>
<dbReference type="Proteomes" id="UP000243052">
    <property type="component" value="Chromosome ii"/>
</dbReference>
<dbReference type="InterPro" id="IPR022755">
    <property type="entry name" value="Znf_C2H2_jaz"/>
</dbReference>
<dbReference type="Gene3D" id="3.30.160.60">
    <property type="entry name" value="Classic Zinc Finger"/>
    <property type="match status" value="1"/>
</dbReference>
<dbReference type="PROSITE" id="PS50076">
    <property type="entry name" value="DNAJ_2"/>
    <property type="match status" value="1"/>
</dbReference>
<feature type="domain" description="J" evidence="5">
    <location>
        <begin position="4"/>
        <end position="70"/>
    </location>
</feature>
<dbReference type="PROSITE" id="PS00636">
    <property type="entry name" value="DNAJ_1"/>
    <property type="match status" value="1"/>
</dbReference>
<evidence type="ECO:0000256" key="3">
    <source>
        <dbReference type="ARBA" id="ARBA00022833"/>
    </source>
</evidence>
<protein>
    <submittedName>
        <fullName evidence="6">HBR544Wp</fullName>
    </submittedName>
</protein>
<dbReference type="OrthoDB" id="5894at2759"/>
<dbReference type="RefSeq" id="XP_017986441.1">
    <property type="nucleotide sequence ID" value="XM_018130952.1"/>
</dbReference>
<feature type="compositionally biased region" description="Basic and acidic residues" evidence="4">
    <location>
        <begin position="489"/>
        <end position="523"/>
    </location>
</feature>
<dbReference type="GO" id="GO:0005737">
    <property type="term" value="C:cytoplasm"/>
    <property type="evidence" value="ECO:0007669"/>
    <property type="project" value="TreeGrafter"/>
</dbReference>
<dbReference type="AlphaFoldDB" id="A0A109UXR8"/>
<gene>
    <name evidence="6" type="ORF">AW171_hschr21276</name>
</gene>
<keyword evidence="7" id="KW-1185">Reference proteome</keyword>
<dbReference type="CDD" id="cd06257">
    <property type="entry name" value="DnaJ"/>
    <property type="match status" value="1"/>
</dbReference>
<evidence type="ECO:0000313" key="6">
    <source>
        <dbReference type="EMBL" id="AMD19445.1"/>
    </source>
</evidence>
<dbReference type="SMART" id="SM00271">
    <property type="entry name" value="DnaJ"/>
    <property type="match status" value="1"/>
</dbReference>
<sequence>MKQCYYELLGVSSVASDDELKRAYRKKALQYHPDKNREDTEKATEIFATIRSAYEVLSDPQERAWYDSHREQILKDDYNPNYADDDDYEVDATVTGITTAELLKYFNSGLYTKVNDGPNGLYQIAGKLFAKLASEEVIWGRKSGLEEYKDKNDDRFEEQITSLGYTKACDAYSSNNDTYYPVFGYSTTSYEKLRAFYSKWGSFNSLKSFSWEDDYMYSRNYDRKTKREINKRNEKKRAQARSEYNKTVKRFVTFIKKFDTRMKEGQKKFEAEKKKKLQEALKKQVEKDRQAYDAAISDPFQLQSWQTVDKAYWEELEKQFASSDEEDAESNSDEEVITHPRKCITCNKKFKSQRQFENHNNTNAHKKKLKKVKWQMRKESMHLGLEDISDLSEYDSAKEEHNSSSASEHEDDSDSDSDSSSFSEDSEQNAESLEMDDILKELDKIEKELRLVDELSSSDDNSSQFCVEDGVLSELDMQLASDTEKIASDVAEDPKVPDGSQKEHELDKILSEVRGNEEWDAKTPTKKANKKRKDKKPSKTSSAQSSNIKSDSHIQGPSCGSCGLVFNSRNKLFAHIKSSGHAVAPAKAKKVNPKKKKSKNM</sequence>
<feature type="region of interest" description="Disordered" evidence="4">
    <location>
        <begin position="390"/>
        <end position="437"/>
    </location>
</feature>
<reference evidence="6 7" key="1">
    <citation type="submission" date="2016-01" db="EMBL/GenBank/DDBJ databases">
        <title>Genome sequence of the yeast Holleya sinecauda.</title>
        <authorList>
            <person name="Dietrich F.S."/>
        </authorList>
    </citation>
    <scope>NUCLEOTIDE SEQUENCE [LARGE SCALE GENOMIC DNA]</scope>
    <source>
        <strain evidence="6 7">ATCC 58844</strain>
    </source>
</reference>
<dbReference type="InterPro" id="IPR054076">
    <property type="entry name" value="ZUO1-like_ZHD"/>
</dbReference>
<evidence type="ECO:0000259" key="5">
    <source>
        <dbReference type="PROSITE" id="PS50076"/>
    </source>
</evidence>
<dbReference type="PRINTS" id="PR00625">
    <property type="entry name" value="JDOMAIN"/>
</dbReference>
<dbReference type="FunFam" id="1.10.287.110:FF:000046">
    <property type="entry name" value="dnaJ homolog subfamily C member 21"/>
    <property type="match status" value="1"/>
</dbReference>
<dbReference type="SUPFAM" id="SSF46565">
    <property type="entry name" value="Chaperone J-domain"/>
    <property type="match status" value="1"/>
</dbReference>
<dbReference type="InterPro" id="IPR036869">
    <property type="entry name" value="J_dom_sf"/>
</dbReference>
<dbReference type="InterPro" id="IPR001623">
    <property type="entry name" value="DnaJ_domain"/>
</dbReference>
<feature type="compositionally biased region" description="Basic residues" evidence="4">
    <location>
        <begin position="524"/>
        <end position="538"/>
    </location>
</feature>
<keyword evidence="2" id="KW-0863">Zinc-finger</keyword>